<sequence>MPLSRLASLTSNSGTTWYSTASRTDAITAAITGTATATSGLATNIGQAGAFWPNLEYYAAEGLANPEYVWNDASPAASETVYFAQAYQYTDLIVAGITRLAVADTFTDNAHTLFIEEYLNIPLVGITLETSVTPAGGAPDGSLSDAGQADSPPFGWQNISKFSGIYVPTLPVTIPALTTYFFVVSYEVVNYSTNGDVNPAGLQFIVELYNDLVEV</sequence>
<dbReference type="Proteomes" id="UP001057134">
    <property type="component" value="Chromosome"/>
</dbReference>
<keyword evidence="2" id="KW-1185">Reference proteome</keyword>
<name>A0ABY4REA1_9BACL</name>
<reference evidence="1" key="2">
    <citation type="journal article" date="2021" name="J Anim Sci Technol">
        <title>Complete genome sequence of Paenibacillus konkukensis sp. nov. SK3146 as a potential probiotic strain.</title>
        <authorList>
            <person name="Jung H.I."/>
            <person name="Park S."/>
            <person name="Niu K.M."/>
            <person name="Lee S.W."/>
            <person name="Kothari D."/>
            <person name="Yi K.J."/>
            <person name="Kim S.K."/>
        </authorList>
    </citation>
    <scope>NUCLEOTIDE SEQUENCE</scope>
    <source>
        <strain evidence="1">SK3146</strain>
    </source>
</reference>
<accession>A0ABY4REA1</accession>
<dbReference type="EMBL" id="CP027059">
    <property type="protein sequence ID" value="UQZ80976.1"/>
    <property type="molecule type" value="Genomic_DNA"/>
</dbReference>
<gene>
    <name evidence="1" type="ORF">SK3146_00132</name>
</gene>
<evidence type="ECO:0000313" key="1">
    <source>
        <dbReference type="EMBL" id="UQZ80976.1"/>
    </source>
</evidence>
<organism evidence="1 2">
    <name type="scientific">Paenibacillus konkukensis</name>
    <dbReference type="NCBI Taxonomy" id="2020716"/>
    <lineage>
        <taxon>Bacteria</taxon>
        <taxon>Bacillati</taxon>
        <taxon>Bacillota</taxon>
        <taxon>Bacilli</taxon>
        <taxon>Bacillales</taxon>
        <taxon>Paenibacillaceae</taxon>
        <taxon>Paenibacillus</taxon>
    </lineage>
</organism>
<protein>
    <submittedName>
        <fullName evidence="1">Uncharacterized protein</fullName>
    </submittedName>
</protein>
<dbReference type="RefSeq" id="WP_249863245.1">
    <property type="nucleotide sequence ID" value="NZ_CP027059.1"/>
</dbReference>
<reference evidence="1" key="1">
    <citation type="submission" date="2018-02" db="EMBL/GenBank/DDBJ databases">
        <authorList>
            <person name="Kim S.-K."/>
            <person name="Jung H.-I."/>
            <person name="Lee S.-W."/>
        </authorList>
    </citation>
    <scope>NUCLEOTIDE SEQUENCE</scope>
    <source>
        <strain evidence="1">SK3146</strain>
    </source>
</reference>
<proteinExistence type="predicted"/>
<evidence type="ECO:0000313" key="2">
    <source>
        <dbReference type="Proteomes" id="UP001057134"/>
    </source>
</evidence>